<accession>A0A3B1DX72</accession>
<reference evidence="2" key="1">
    <citation type="submission" date="2018-06" db="EMBL/GenBank/DDBJ databases">
        <authorList>
            <person name="Zhirakovskaya E."/>
        </authorList>
    </citation>
    <scope>NUCLEOTIDE SEQUENCE</scope>
</reference>
<evidence type="ECO:0000259" key="1">
    <source>
        <dbReference type="Pfam" id="PF01261"/>
    </source>
</evidence>
<proteinExistence type="predicted"/>
<dbReference type="SUPFAM" id="SSF51658">
    <property type="entry name" value="Xylose isomerase-like"/>
    <property type="match status" value="1"/>
</dbReference>
<dbReference type="AlphaFoldDB" id="A0A3B1DX72"/>
<evidence type="ECO:0000313" key="2">
    <source>
        <dbReference type="EMBL" id="VAX33467.1"/>
    </source>
</evidence>
<dbReference type="EMBL" id="UOGH01000296">
    <property type="protein sequence ID" value="VAX33467.1"/>
    <property type="molecule type" value="Genomic_DNA"/>
</dbReference>
<feature type="domain" description="Xylose isomerase-like TIM barrel" evidence="1">
    <location>
        <begin position="10"/>
        <end position="203"/>
    </location>
</feature>
<dbReference type="InterPro" id="IPR013022">
    <property type="entry name" value="Xyl_isomerase-like_TIM-brl"/>
</dbReference>
<organism evidence="2">
    <name type="scientific">hydrothermal vent metagenome</name>
    <dbReference type="NCBI Taxonomy" id="652676"/>
    <lineage>
        <taxon>unclassified sequences</taxon>
        <taxon>metagenomes</taxon>
        <taxon>ecological metagenomes</taxon>
    </lineage>
</organism>
<gene>
    <name evidence="2" type="ORF">MNBD_NITROSPIRAE02-1002</name>
</gene>
<name>A0A3B1DX72_9ZZZZ</name>
<dbReference type="PANTHER" id="PTHR12110:SF21">
    <property type="entry name" value="XYLOSE ISOMERASE-LIKE TIM BARREL DOMAIN-CONTAINING PROTEIN"/>
    <property type="match status" value="1"/>
</dbReference>
<sequence length="206" mass="23285">MNSFTYTPSLTVHGPFMDLSPGAVDPLIRRVTMERFSRTLNISGLLGAGNVVFHSGYEKWKYEHRTDLWLESSLRTWEPVLAQAEVKGLTISIENIFEEEPENLRLLAEAVNSRNFGLCFDAGHFNLFSTISLKQWLSIVSPYLLELHLHDNDGTRDSHMPPGKGVFDFKALFDDLEVLEVDNLIATVETHSIDDVKESMRFLGAA</sequence>
<protein>
    <recommendedName>
        <fullName evidence="1">Xylose isomerase-like TIM barrel domain-containing protein</fullName>
    </recommendedName>
</protein>
<dbReference type="InterPro" id="IPR036237">
    <property type="entry name" value="Xyl_isomerase-like_sf"/>
</dbReference>
<dbReference type="Gene3D" id="3.20.20.150">
    <property type="entry name" value="Divalent-metal-dependent TIM barrel enzymes"/>
    <property type="match status" value="1"/>
</dbReference>
<dbReference type="PANTHER" id="PTHR12110">
    <property type="entry name" value="HYDROXYPYRUVATE ISOMERASE"/>
    <property type="match status" value="1"/>
</dbReference>
<dbReference type="InterPro" id="IPR050312">
    <property type="entry name" value="IolE/XylAMocC-like"/>
</dbReference>
<dbReference type="Pfam" id="PF01261">
    <property type="entry name" value="AP_endonuc_2"/>
    <property type="match status" value="1"/>
</dbReference>